<keyword evidence="1" id="KW-0472">Membrane</keyword>
<keyword evidence="1" id="KW-1133">Transmembrane helix</keyword>
<evidence type="ECO:0000256" key="1">
    <source>
        <dbReference type="SAM" id="Phobius"/>
    </source>
</evidence>
<feature type="transmembrane region" description="Helical" evidence="1">
    <location>
        <begin position="7"/>
        <end position="25"/>
    </location>
</feature>
<name>A0A8H4BAN6_MUCCL</name>
<dbReference type="AlphaFoldDB" id="A0A8H4BAN6"/>
<dbReference type="Proteomes" id="UP000469890">
    <property type="component" value="Unassembled WGS sequence"/>
</dbReference>
<keyword evidence="1" id="KW-0812">Transmembrane</keyword>
<protein>
    <submittedName>
        <fullName evidence="2">Uncharacterized protein</fullName>
    </submittedName>
</protein>
<feature type="transmembrane region" description="Helical" evidence="1">
    <location>
        <begin position="45"/>
        <end position="65"/>
    </location>
</feature>
<gene>
    <name evidence="2" type="ORF">FB192DRAFT_1393090</name>
</gene>
<organism evidence="2 3">
    <name type="scientific">Mucor circinelloides f. lusitanicus</name>
    <name type="common">Mucor racemosus var. lusitanicus</name>
    <dbReference type="NCBI Taxonomy" id="29924"/>
    <lineage>
        <taxon>Eukaryota</taxon>
        <taxon>Fungi</taxon>
        <taxon>Fungi incertae sedis</taxon>
        <taxon>Mucoromycota</taxon>
        <taxon>Mucoromycotina</taxon>
        <taxon>Mucoromycetes</taxon>
        <taxon>Mucorales</taxon>
        <taxon>Mucorineae</taxon>
        <taxon>Mucoraceae</taxon>
        <taxon>Mucor</taxon>
    </lineage>
</organism>
<comment type="caution">
    <text evidence="2">The sequence shown here is derived from an EMBL/GenBank/DDBJ whole genome shotgun (WGS) entry which is preliminary data.</text>
</comment>
<dbReference type="EMBL" id="JAAECE010000007">
    <property type="protein sequence ID" value="KAF1798747.1"/>
    <property type="molecule type" value="Genomic_DNA"/>
</dbReference>
<accession>A0A8H4BAN6</accession>
<evidence type="ECO:0000313" key="2">
    <source>
        <dbReference type="EMBL" id="KAF1798747.1"/>
    </source>
</evidence>
<proteinExistence type="predicted"/>
<sequence>MSERETFIYDLKSYLCVFLILFLDWKPCVLLEGWLSRYIEEKGKFTLLLVLYCISSVHMMMKSRVRSFLWKRLRRGDYGVPFVHVVDLG</sequence>
<reference evidence="2 3" key="1">
    <citation type="submission" date="2019-09" db="EMBL/GenBank/DDBJ databases">
        <authorList>
            <consortium name="DOE Joint Genome Institute"/>
            <person name="Mondo S.J."/>
            <person name="Navarro-Mendoza M.I."/>
            <person name="Perez-Arques C."/>
            <person name="Panchal S."/>
            <person name="Nicolas F.E."/>
            <person name="Ganguly P."/>
            <person name="Pangilinan J."/>
            <person name="Grigoriev I."/>
            <person name="Heitman J."/>
            <person name="Sanya K."/>
            <person name="Garre V."/>
        </authorList>
    </citation>
    <scope>NUCLEOTIDE SEQUENCE [LARGE SCALE GENOMIC DNA]</scope>
    <source>
        <strain evidence="2 3">MU402</strain>
    </source>
</reference>
<evidence type="ECO:0000313" key="3">
    <source>
        <dbReference type="Proteomes" id="UP000469890"/>
    </source>
</evidence>